<reference evidence="3 4" key="1">
    <citation type="submission" date="2020-01" db="EMBL/GenBank/DDBJ databases">
        <title>Genome sequence of Desulfovibrio aerotolerans DSM 16695(T).</title>
        <authorList>
            <person name="Karnachuk O."/>
            <person name="Avakyan M."/>
            <person name="Mardanov A."/>
            <person name="Kadnikov V."/>
            <person name="Ravin N."/>
        </authorList>
    </citation>
    <scope>NUCLEOTIDE SEQUENCE [LARGE SCALE GENOMIC DNA]</scope>
    <source>
        <strain evidence="3 4">DSM 16695</strain>
    </source>
</reference>
<name>A0A7C9ITR5_9BACT</name>
<keyword evidence="2" id="KW-0812">Transmembrane</keyword>
<keyword evidence="4" id="KW-1185">Reference proteome</keyword>
<dbReference type="AlphaFoldDB" id="A0A7C9ITR5"/>
<gene>
    <name evidence="3" type="ORF">GTA51_06265</name>
</gene>
<feature type="transmembrane region" description="Helical" evidence="2">
    <location>
        <begin position="30"/>
        <end position="50"/>
    </location>
</feature>
<evidence type="ECO:0000256" key="1">
    <source>
        <dbReference type="SAM" id="MobiDB-lite"/>
    </source>
</evidence>
<comment type="caution">
    <text evidence="3">The sequence shown here is derived from an EMBL/GenBank/DDBJ whole genome shotgun (WGS) entry which is preliminary data.</text>
</comment>
<dbReference type="RefSeq" id="WP_160959589.1">
    <property type="nucleotide sequence ID" value="NZ_WVUD01000007.1"/>
</dbReference>
<feature type="region of interest" description="Disordered" evidence="1">
    <location>
        <begin position="109"/>
        <end position="131"/>
    </location>
</feature>
<accession>A0A7C9ITR5</accession>
<evidence type="ECO:0000313" key="3">
    <source>
        <dbReference type="EMBL" id="MYL82740.1"/>
    </source>
</evidence>
<keyword evidence="2" id="KW-1133">Transmembrane helix</keyword>
<dbReference type="EMBL" id="WVUD01000007">
    <property type="protein sequence ID" value="MYL82740.1"/>
    <property type="molecule type" value="Genomic_DNA"/>
</dbReference>
<evidence type="ECO:0000313" key="4">
    <source>
        <dbReference type="Proteomes" id="UP000482487"/>
    </source>
</evidence>
<keyword evidence="2" id="KW-0472">Membrane</keyword>
<organism evidence="3 4">
    <name type="scientific">Solidesulfovibrio aerotolerans</name>
    <dbReference type="NCBI Taxonomy" id="295255"/>
    <lineage>
        <taxon>Bacteria</taxon>
        <taxon>Pseudomonadati</taxon>
        <taxon>Thermodesulfobacteriota</taxon>
        <taxon>Desulfovibrionia</taxon>
        <taxon>Desulfovibrionales</taxon>
        <taxon>Desulfovibrionaceae</taxon>
        <taxon>Solidesulfovibrio</taxon>
    </lineage>
</organism>
<protein>
    <submittedName>
        <fullName evidence="3">Uncharacterized protein</fullName>
    </submittedName>
</protein>
<dbReference type="OrthoDB" id="5456782at2"/>
<sequence length="251" mass="27597">MAGNDRIDILILRDAAGVGRYRLPVWLARVLVLSPLALLLLLGAALAVVYHQHQGNTALTGQAAALRLELDAAGERLLRLENLEIVLRSKDLTELETLLGSYNPDNPGWWKPRGEERKEPAAAPPPVEARERPDLSKLLARVDANQAGVDNLKFKFENKRLNLGFDLSNVTPQTGLVGKVEVGLVGNDGSFWPLKSEKDELSFQIQRFKQISANLALPAKVEQRDVYGLRLVIVDPAGKAVFAQVYPVAKD</sequence>
<proteinExistence type="predicted"/>
<dbReference type="Proteomes" id="UP000482487">
    <property type="component" value="Unassembled WGS sequence"/>
</dbReference>
<evidence type="ECO:0000256" key="2">
    <source>
        <dbReference type="SAM" id="Phobius"/>
    </source>
</evidence>